<proteinExistence type="predicted"/>
<evidence type="ECO:0000313" key="3">
    <source>
        <dbReference type="EMBL" id="MBL0764461.1"/>
    </source>
</evidence>
<dbReference type="EMBL" id="JAERQG010000001">
    <property type="protein sequence ID" value="MBL0764461.1"/>
    <property type="molecule type" value="Genomic_DNA"/>
</dbReference>
<feature type="compositionally biased region" description="Polar residues" evidence="1">
    <location>
        <begin position="22"/>
        <end position="42"/>
    </location>
</feature>
<feature type="signal peptide" evidence="2">
    <location>
        <begin position="1"/>
        <end position="20"/>
    </location>
</feature>
<evidence type="ECO:0000256" key="1">
    <source>
        <dbReference type="SAM" id="MobiDB-lite"/>
    </source>
</evidence>
<keyword evidence="4" id="KW-1185">Reference proteome</keyword>
<evidence type="ECO:0000313" key="4">
    <source>
        <dbReference type="Proteomes" id="UP000642920"/>
    </source>
</evidence>
<evidence type="ECO:0000256" key="2">
    <source>
        <dbReference type="SAM" id="SignalP"/>
    </source>
</evidence>
<dbReference type="PROSITE" id="PS51257">
    <property type="entry name" value="PROKAR_LIPOPROTEIN"/>
    <property type="match status" value="1"/>
</dbReference>
<organism evidence="3 4">
    <name type="scientific">Marivirga atlantica</name>
    <dbReference type="NCBI Taxonomy" id="1548457"/>
    <lineage>
        <taxon>Bacteria</taxon>
        <taxon>Pseudomonadati</taxon>
        <taxon>Bacteroidota</taxon>
        <taxon>Cytophagia</taxon>
        <taxon>Cytophagales</taxon>
        <taxon>Marivirgaceae</taxon>
        <taxon>Marivirga</taxon>
    </lineage>
</organism>
<feature type="region of interest" description="Disordered" evidence="1">
    <location>
        <begin position="22"/>
        <end position="51"/>
    </location>
</feature>
<protein>
    <submittedName>
        <fullName evidence="3">Uncharacterized protein</fullName>
    </submittedName>
</protein>
<gene>
    <name evidence="3" type="ORF">JKP34_04295</name>
</gene>
<name>A0A937AD33_9BACT</name>
<dbReference type="Proteomes" id="UP000642920">
    <property type="component" value="Unassembled WGS sequence"/>
</dbReference>
<feature type="chain" id="PRO_5037343125" evidence="2">
    <location>
        <begin position="21"/>
        <end position="127"/>
    </location>
</feature>
<dbReference type="AlphaFoldDB" id="A0A937AD33"/>
<keyword evidence="2" id="KW-0732">Signal</keyword>
<accession>A0A937AD33</accession>
<reference evidence="3" key="1">
    <citation type="submission" date="2021-01" db="EMBL/GenBank/DDBJ databases">
        <title>Marivirga sp. nov., isolated from intertidal surface sediments.</title>
        <authorList>
            <person name="Zhang M."/>
        </authorList>
    </citation>
    <scope>NUCLEOTIDE SEQUENCE</scope>
    <source>
        <strain evidence="3">SM1354</strain>
    </source>
</reference>
<comment type="caution">
    <text evidence="3">The sequence shown here is derived from an EMBL/GenBank/DDBJ whole genome shotgun (WGS) entry which is preliminary data.</text>
</comment>
<sequence>MKKFVLYCLLSFLVFSCSNKTPMQSNNQNQGPSSLNPGQPTARNYGANPNKKRSFWDIFKKKEVNWGDQLVAEYHERMEQNAKEAKKKAKEMEKPQYSNFRYFGHKKKPKKRPPGKMKFCEECGIKH</sequence>